<dbReference type="GO" id="GO:0004519">
    <property type="term" value="F:endonuclease activity"/>
    <property type="evidence" value="ECO:0007669"/>
    <property type="project" value="UniProtKB-KW"/>
</dbReference>
<evidence type="ECO:0000256" key="1">
    <source>
        <dbReference type="ARBA" id="ARBA00022722"/>
    </source>
</evidence>
<dbReference type="InterPro" id="IPR008947">
    <property type="entry name" value="PLipase_C/P1_nuclease_dom_sf"/>
</dbReference>
<keyword evidence="7" id="KW-0732">Signal</keyword>
<dbReference type="AlphaFoldDB" id="A0A437LAT5"/>
<feature type="chain" id="PRO_5019044311" evidence="7">
    <location>
        <begin position="29"/>
        <end position="260"/>
    </location>
</feature>
<dbReference type="OrthoDB" id="267579at2"/>
<evidence type="ECO:0000256" key="7">
    <source>
        <dbReference type="SAM" id="SignalP"/>
    </source>
</evidence>
<evidence type="ECO:0000256" key="2">
    <source>
        <dbReference type="ARBA" id="ARBA00022723"/>
    </source>
</evidence>
<proteinExistence type="predicted"/>
<dbReference type="RefSeq" id="WP_127684260.1">
    <property type="nucleotide sequence ID" value="NZ_SACM01000006.1"/>
</dbReference>
<feature type="signal peptide" evidence="7">
    <location>
        <begin position="1"/>
        <end position="28"/>
    </location>
</feature>
<dbReference type="GO" id="GO:0003676">
    <property type="term" value="F:nucleic acid binding"/>
    <property type="evidence" value="ECO:0007669"/>
    <property type="project" value="InterPro"/>
</dbReference>
<dbReference type="PANTHER" id="PTHR33146">
    <property type="entry name" value="ENDONUCLEASE 4"/>
    <property type="match status" value="1"/>
</dbReference>
<comment type="caution">
    <text evidence="8">The sequence shown here is derived from an EMBL/GenBank/DDBJ whole genome shotgun (WGS) entry which is preliminary data.</text>
</comment>
<dbReference type="Gene3D" id="1.10.575.10">
    <property type="entry name" value="P1 Nuclease"/>
    <property type="match status" value="1"/>
</dbReference>
<evidence type="ECO:0000256" key="5">
    <source>
        <dbReference type="ARBA" id="ARBA00023157"/>
    </source>
</evidence>
<dbReference type="SUPFAM" id="SSF48537">
    <property type="entry name" value="Phospholipase C/P1 nuclease"/>
    <property type="match status" value="1"/>
</dbReference>
<keyword evidence="1" id="KW-0540">Nuclease</keyword>
<dbReference type="Proteomes" id="UP000288587">
    <property type="component" value="Unassembled WGS sequence"/>
</dbReference>
<dbReference type="GO" id="GO:0006308">
    <property type="term" value="P:DNA catabolic process"/>
    <property type="evidence" value="ECO:0007669"/>
    <property type="project" value="InterPro"/>
</dbReference>
<evidence type="ECO:0000313" key="9">
    <source>
        <dbReference type="Proteomes" id="UP000288587"/>
    </source>
</evidence>
<dbReference type="CDD" id="cd11010">
    <property type="entry name" value="S1-P1_nuclease"/>
    <property type="match status" value="1"/>
</dbReference>
<dbReference type="GO" id="GO:0046872">
    <property type="term" value="F:metal ion binding"/>
    <property type="evidence" value="ECO:0007669"/>
    <property type="project" value="UniProtKB-KW"/>
</dbReference>
<dbReference type="EMBL" id="SACM01000006">
    <property type="protein sequence ID" value="RVT82452.1"/>
    <property type="molecule type" value="Genomic_DNA"/>
</dbReference>
<sequence length="260" mass="28427">MMKRSRTFYGAVASVAMSLLGAHSSSHAWGAIGHELIAEVAEEQLSPATKAKVDAILAAEPGATMVTIATWADRVRSPSTAAWHYVNFTREAGCDYDRSRDCPDGKCVVEAIKRQVEVLRTSTDPEERLKALKWVVHLVGDVHQPLHAAFGDDKGGNLFQIQAFGKGGNLHSLWDSGLFHNWPGGWGAIRAEVGRAGKLVAEAAPERWAGESCRIVSTVGFYPDGRFIDDSYLSRWQPVITERLRLSASRLASTLEDALR</sequence>
<keyword evidence="2" id="KW-0479">Metal-binding</keyword>
<accession>A0A437LAT5</accession>
<keyword evidence="4" id="KW-0378">Hydrolase</keyword>
<name>A0A437LAT5_9BURK</name>
<keyword evidence="5" id="KW-1015">Disulfide bond</keyword>
<evidence type="ECO:0000256" key="3">
    <source>
        <dbReference type="ARBA" id="ARBA00022759"/>
    </source>
</evidence>
<organism evidence="8 9">
    <name type="scientific">Inhella crocodyli</name>
    <dbReference type="NCBI Taxonomy" id="2499851"/>
    <lineage>
        <taxon>Bacteria</taxon>
        <taxon>Pseudomonadati</taxon>
        <taxon>Pseudomonadota</taxon>
        <taxon>Betaproteobacteria</taxon>
        <taxon>Burkholderiales</taxon>
        <taxon>Sphaerotilaceae</taxon>
        <taxon>Inhella</taxon>
    </lineage>
</organism>
<keyword evidence="3 8" id="KW-0255">Endonuclease</keyword>
<dbReference type="Pfam" id="PF02265">
    <property type="entry name" value="S1-P1_nuclease"/>
    <property type="match status" value="1"/>
</dbReference>
<protein>
    <submittedName>
        <fullName evidence="8">Endonuclease</fullName>
    </submittedName>
</protein>
<keyword evidence="6" id="KW-0325">Glycoprotein</keyword>
<evidence type="ECO:0000256" key="6">
    <source>
        <dbReference type="ARBA" id="ARBA00023180"/>
    </source>
</evidence>
<reference evidence="8 9" key="1">
    <citation type="submission" date="2019-01" db="EMBL/GenBank/DDBJ databases">
        <authorList>
            <person name="Chen W.-M."/>
        </authorList>
    </citation>
    <scope>NUCLEOTIDE SEQUENCE [LARGE SCALE GENOMIC DNA]</scope>
    <source>
        <strain evidence="8 9">CCP-18</strain>
    </source>
</reference>
<gene>
    <name evidence="8" type="ORF">EOD73_17110</name>
</gene>
<evidence type="ECO:0000313" key="8">
    <source>
        <dbReference type="EMBL" id="RVT82452.1"/>
    </source>
</evidence>
<keyword evidence="9" id="KW-1185">Reference proteome</keyword>
<dbReference type="InterPro" id="IPR003154">
    <property type="entry name" value="S1/P1nuclease"/>
</dbReference>
<dbReference type="GO" id="GO:0016788">
    <property type="term" value="F:hydrolase activity, acting on ester bonds"/>
    <property type="evidence" value="ECO:0007669"/>
    <property type="project" value="InterPro"/>
</dbReference>
<dbReference type="PANTHER" id="PTHR33146:SF26">
    <property type="entry name" value="ENDONUCLEASE 4"/>
    <property type="match status" value="1"/>
</dbReference>
<evidence type="ECO:0000256" key="4">
    <source>
        <dbReference type="ARBA" id="ARBA00022801"/>
    </source>
</evidence>